<organism evidence="2 3">
    <name type="scientific">Buddleja alternifolia</name>
    <dbReference type="NCBI Taxonomy" id="168488"/>
    <lineage>
        <taxon>Eukaryota</taxon>
        <taxon>Viridiplantae</taxon>
        <taxon>Streptophyta</taxon>
        <taxon>Embryophyta</taxon>
        <taxon>Tracheophyta</taxon>
        <taxon>Spermatophyta</taxon>
        <taxon>Magnoliopsida</taxon>
        <taxon>eudicotyledons</taxon>
        <taxon>Gunneridae</taxon>
        <taxon>Pentapetalae</taxon>
        <taxon>asterids</taxon>
        <taxon>lamiids</taxon>
        <taxon>Lamiales</taxon>
        <taxon>Scrophulariaceae</taxon>
        <taxon>Buddlejeae</taxon>
        <taxon>Buddleja</taxon>
    </lineage>
</organism>
<comment type="caution">
    <text evidence="2">The sequence shown here is derived from an EMBL/GenBank/DDBJ whole genome shotgun (WGS) entry which is preliminary data.</text>
</comment>
<sequence>MADTRLDSLPEECLAHIISFTSPRDACLSSLISGSFRDAADSDLAWEKFLPSDYREIISRSVYPVEYSSNKELFRKLSSTPLLIDGGNKTILIDRYNNKKCYMLSARGLSITWSSHSLCWCWKSLLHSRFHEAVELIMVCWLEIKGKINTKILSPNTTYGVYLVIQLANRAFGLDSLPSEIEVQVGDYKTRGTICVKRDERVLCARDDGWLEVELGEFYNDESGKEVIMTFKEIKGEQLKGGLIVEGIELKPKY</sequence>
<dbReference type="Gene3D" id="1.20.1280.50">
    <property type="match status" value="1"/>
</dbReference>
<dbReference type="Proteomes" id="UP000826271">
    <property type="component" value="Unassembled WGS sequence"/>
</dbReference>
<accession>A0AAV6WQ86</accession>
<dbReference type="PANTHER" id="PTHR32278:SF11">
    <property type="entry name" value="F-BOX DOMAIN-CONTAINING PROTEIN"/>
    <property type="match status" value="1"/>
</dbReference>
<dbReference type="Pfam" id="PF14299">
    <property type="entry name" value="PP2"/>
    <property type="match status" value="1"/>
</dbReference>
<reference evidence="2" key="1">
    <citation type="submission" date="2019-10" db="EMBL/GenBank/DDBJ databases">
        <authorList>
            <person name="Zhang R."/>
            <person name="Pan Y."/>
            <person name="Wang J."/>
            <person name="Ma R."/>
            <person name="Yu S."/>
        </authorList>
    </citation>
    <scope>NUCLEOTIDE SEQUENCE</scope>
    <source>
        <strain evidence="2">LA-IB0</strain>
        <tissue evidence="2">Leaf</tissue>
    </source>
</reference>
<dbReference type="PROSITE" id="PS50181">
    <property type="entry name" value="FBOX"/>
    <property type="match status" value="1"/>
</dbReference>
<dbReference type="InterPro" id="IPR025886">
    <property type="entry name" value="PP2-like"/>
</dbReference>
<dbReference type="CDD" id="cd22162">
    <property type="entry name" value="F-box_AtSKIP3-like"/>
    <property type="match status" value="1"/>
</dbReference>
<dbReference type="EMBL" id="WHWC01000015">
    <property type="protein sequence ID" value="KAG8369135.1"/>
    <property type="molecule type" value="Genomic_DNA"/>
</dbReference>
<evidence type="ECO:0000313" key="3">
    <source>
        <dbReference type="Proteomes" id="UP000826271"/>
    </source>
</evidence>
<protein>
    <recommendedName>
        <fullName evidence="1">F-box domain-containing protein</fullName>
    </recommendedName>
</protein>
<dbReference type="PANTHER" id="PTHR32278">
    <property type="entry name" value="F-BOX DOMAIN-CONTAINING PROTEIN"/>
    <property type="match status" value="1"/>
</dbReference>
<dbReference type="AlphaFoldDB" id="A0AAV6WQ86"/>
<feature type="domain" description="F-box" evidence="1">
    <location>
        <begin position="3"/>
        <end position="49"/>
    </location>
</feature>
<dbReference type="SUPFAM" id="SSF81383">
    <property type="entry name" value="F-box domain"/>
    <property type="match status" value="1"/>
</dbReference>
<gene>
    <name evidence="2" type="ORF">BUALT_Bualt15G0119700</name>
</gene>
<name>A0AAV6WQ86_9LAMI</name>
<evidence type="ECO:0000313" key="2">
    <source>
        <dbReference type="EMBL" id="KAG8369135.1"/>
    </source>
</evidence>
<dbReference type="Pfam" id="PF12937">
    <property type="entry name" value="F-box-like"/>
    <property type="match status" value="1"/>
</dbReference>
<dbReference type="InterPro" id="IPR001810">
    <property type="entry name" value="F-box_dom"/>
</dbReference>
<proteinExistence type="predicted"/>
<evidence type="ECO:0000259" key="1">
    <source>
        <dbReference type="PROSITE" id="PS50181"/>
    </source>
</evidence>
<keyword evidence="3" id="KW-1185">Reference proteome</keyword>
<dbReference type="InterPro" id="IPR036047">
    <property type="entry name" value="F-box-like_dom_sf"/>
</dbReference>